<keyword evidence="2" id="KW-1185">Reference proteome</keyword>
<accession>W4LMW0</accession>
<proteinExistence type="predicted"/>
<dbReference type="HOGENOM" id="CLU_2506543_0_0_7"/>
<comment type="caution">
    <text evidence="1">The sequence shown here is derived from an EMBL/GenBank/DDBJ whole genome shotgun (WGS) entry which is preliminary data.</text>
</comment>
<sequence length="85" mass="9917">MRHTIEYHPAHRQHALSPFGTRFPVEIQRHATNRVLFMSISKSHTWYTPANQAQCKPQFEFHGLCHPSMEALQKQLPSFSTAMQE</sequence>
<name>W4LMW0_ENTF1</name>
<evidence type="ECO:0000313" key="1">
    <source>
        <dbReference type="EMBL" id="ETW99282.1"/>
    </source>
</evidence>
<gene>
    <name evidence="1" type="ORF">ETSY1_15570</name>
</gene>
<dbReference type="AlphaFoldDB" id="W4LMW0"/>
<dbReference type="Proteomes" id="UP000019141">
    <property type="component" value="Unassembled WGS sequence"/>
</dbReference>
<organism evidence="1 2">
    <name type="scientific">Entotheonella factor</name>
    <dbReference type="NCBI Taxonomy" id="1429438"/>
    <lineage>
        <taxon>Bacteria</taxon>
        <taxon>Pseudomonadati</taxon>
        <taxon>Nitrospinota/Tectimicrobiota group</taxon>
        <taxon>Candidatus Tectimicrobiota</taxon>
        <taxon>Candidatus Entotheonellia</taxon>
        <taxon>Candidatus Entotheonellales</taxon>
        <taxon>Candidatus Entotheonellaceae</taxon>
        <taxon>Candidatus Entotheonella</taxon>
    </lineage>
</organism>
<evidence type="ECO:0000313" key="2">
    <source>
        <dbReference type="Proteomes" id="UP000019141"/>
    </source>
</evidence>
<dbReference type="EMBL" id="AZHW01000465">
    <property type="protein sequence ID" value="ETW99282.1"/>
    <property type="molecule type" value="Genomic_DNA"/>
</dbReference>
<protein>
    <submittedName>
        <fullName evidence="1">Uncharacterized protein</fullName>
    </submittedName>
</protein>
<reference evidence="1 2" key="1">
    <citation type="journal article" date="2014" name="Nature">
        <title>An environmental bacterial taxon with a large and distinct metabolic repertoire.</title>
        <authorList>
            <person name="Wilson M.C."/>
            <person name="Mori T."/>
            <person name="Ruckert C."/>
            <person name="Uria A.R."/>
            <person name="Helf M.J."/>
            <person name="Takada K."/>
            <person name="Gernert C."/>
            <person name="Steffens U.A."/>
            <person name="Heycke N."/>
            <person name="Schmitt S."/>
            <person name="Rinke C."/>
            <person name="Helfrich E.J."/>
            <person name="Brachmann A.O."/>
            <person name="Gurgui C."/>
            <person name="Wakimoto T."/>
            <person name="Kracht M."/>
            <person name="Crusemann M."/>
            <person name="Hentschel U."/>
            <person name="Abe I."/>
            <person name="Matsunaga S."/>
            <person name="Kalinowski J."/>
            <person name="Takeyama H."/>
            <person name="Piel J."/>
        </authorList>
    </citation>
    <scope>NUCLEOTIDE SEQUENCE [LARGE SCALE GENOMIC DNA]</scope>
    <source>
        <strain evidence="2">TSY1</strain>
    </source>
</reference>